<proteinExistence type="inferred from homology"/>
<keyword evidence="5" id="KW-0479">Metal-binding</keyword>
<dbReference type="OrthoDB" id="8062037at2759"/>
<dbReference type="InterPro" id="IPR001841">
    <property type="entry name" value="Znf_RING"/>
</dbReference>
<name>A0A1S3Y6W5_TOBAC</name>
<feature type="region of interest" description="Disordered" evidence="13">
    <location>
        <begin position="186"/>
        <end position="210"/>
    </location>
</feature>
<gene>
    <name evidence="16 17" type="primary">LOC107773037</name>
</gene>
<dbReference type="SMART" id="SM00184">
    <property type="entry name" value="RING"/>
    <property type="match status" value="1"/>
</dbReference>
<dbReference type="CDD" id="cd16461">
    <property type="entry name" value="RING-H2_EL5-like"/>
    <property type="match status" value="1"/>
</dbReference>
<evidence type="ECO:0000256" key="14">
    <source>
        <dbReference type="SAM" id="Phobius"/>
    </source>
</evidence>
<evidence type="ECO:0000256" key="3">
    <source>
        <dbReference type="ARBA" id="ARBA00022679"/>
    </source>
</evidence>
<comment type="subcellular location">
    <subcellularLocation>
        <location evidence="1">Membrane</location>
        <topology evidence="1">Single-pass membrane protein</topology>
    </subcellularLocation>
</comment>
<evidence type="ECO:0000256" key="1">
    <source>
        <dbReference type="ARBA" id="ARBA00004167"/>
    </source>
</evidence>
<evidence type="ECO:0000256" key="8">
    <source>
        <dbReference type="ARBA" id="ARBA00022833"/>
    </source>
</evidence>
<feature type="transmembrane region" description="Helical" evidence="14">
    <location>
        <begin position="30"/>
        <end position="53"/>
    </location>
</feature>
<dbReference type="PANTHER" id="PTHR45768:SF34">
    <property type="entry name" value="RING-H2 FINGER PROTEIN ATL64"/>
    <property type="match status" value="1"/>
</dbReference>
<feature type="domain" description="RING-type" evidence="15">
    <location>
        <begin position="102"/>
        <end position="144"/>
    </location>
</feature>
<accession>A0A1S3Y6W5</accession>
<sequence>MDDDDSSTTTALGTLQTCCENPHYAFTGKLMLISVLVFFFVCLLIAFFHLYAIRFFLRRNYARRNATSTITIISSQGLDPLLLKSLPVFIYSAELYNPPLECPVCLSQFENGEAGRVLPKCNHSFHIECIDMWFQSHSNCPICRAPVQPLVSPIEVMENSSEVEREQEVVVMVVESACEKVLVCDFSSSESSQSDDGNKPVGNGLEPKEK</sequence>
<evidence type="ECO:0000256" key="4">
    <source>
        <dbReference type="ARBA" id="ARBA00022692"/>
    </source>
</evidence>
<keyword evidence="9 14" id="KW-1133">Transmembrane helix</keyword>
<dbReference type="Pfam" id="PF13639">
    <property type="entry name" value="zf-RING_2"/>
    <property type="match status" value="1"/>
</dbReference>
<dbReference type="GO" id="GO:0008270">
    <property type="term" value="F:zinc ion binding"/>
    <property type="evidence" value="ECO:0007669"/>
    <property type="project" value="UniProtKB-KW"/>
</dbReference>
<evidence type="ECO:0000256" key="12">
    <source>
        <dbReference type="PROSITE-ProRule" id="PRU00175"/>
    </source>
</evidence>
<dbReference type="SMR" id="A0A1S3Y6W5"/>
<dbReference type="RefSeq" id="XP_016447981.1">
    <property type="nucleotide sequence ID" value="XM_016592495.1"/>
</dbReference>
<evidence type="ECO:0000313" key="17">
    <source>
        <dbReference type="RefSeq" id="XP_016447981.1"/>
    </source>
</evidence>
<evidence type="ECO:0000259" key="15">
    <source>
        <dbReference type="PROSITE" id="PS50089"/>
    </source>
</evidence>
<dbReference type="AlphaFoldDB" id="A0A1S3Y6W5"/>
<organism evidence="16">
    <name type="scientific">Nicotiana tabacum</name>
    <name type="common">Common tobacco</name>
    <dbReference type="NCBI Taxonomy" id="4097"/>
    <lineage>
        <taxon>Eukaryota</taxon>
        <taxon>Viridiplantae</taxon>
        <taxon>Streptophyta</taxon>
        <taxon>Embryophyta</taxon>
        <taxon>Tracheophyta</taxon>
        <taxon>Spermatophyta</taxon>
        <taxon>Magnoliopsida</taxon>
        <taxon>eudicotyledons</taxon>
        <taxon>Gunneridae</taxon>
        <taxon>Pentapetalae</taxon>
        <taxon>asterids</taxon>
        <taxon>lamiids</taxon>
        <taxon>Solanales</taxon>
        <taxon>Solanaceae</taxon>
        <taxon>Nicotianoideae</taxon>
        <taxon>Nicotianeae</taxon>
        <taxon>Nicotiana</taxon>
    </lineage>
</organism>
<protein>
    <submittedName>
        <fullName evidence="16 17">RING-H2 finger protein ATL2-like isoform X1</fullName>
    </submittedName>
</protein>
<keyword evidence="10 14" id="KW-0472">Membrane</keyword>
<comment type="pathway">
    <text evidence="2">Protein modification; protein ubiquitination.</text>
</comment>
<evidence type="ECO:0000256" key="2">
    <source>
        <dbReference type="ARBA" id="ARBA00004906"/>
    </source>
</evidence>
<evidence type="ECO:0000313" key="16">
    <source>
        <dbReference type="RefSeq" id="XP_016447973.1"/>
    </source>
</evidence>
<keyword evidence="4 14" id="KW-0812">Transmembrane</keyword>
<keyword evidence="6 12" id="KW-0863">Zinc-finger</keyword>
<evidence type="ECO:0000256" key="13">
    <source>
        <dbReference type="SAM" id="MobiDB-lite"/>
    </source>
</evidence>
<keyword evidence="8" id="KW-0862">Zinc</keyword>
<dbReference type="KEGG" id="nta:107773037"/>
<evidence type="ECO:0000256" key="11">
    <source>
        <dbReference type="ARBA" id="ARBA00024209"/>
    </source>
</evidence>
<evidence type="ECO:0000256" key="10">
    <source>
        <dbReference type="ARBA" id="ARBA00023136"/>
    </source>
</evidence>
<dbReference type="GO" id="GO:0016740">
    <property type="term" value="F:transferase activity"/>
    <property type="evidence" value="ECO:0007669"/>
    <property type="project" value="UniProtKB-KW"/>
</dbReference>
<dbReference type="RefSeq" id="XP_016447973.1">
    <property type="nucleotide sequence ID" value="XM_016592487.1"/>
</dbReference>
<evidence type="ECO:0000256" key="7">
    <source>
        <dbReference type="ARBA" id="ARBA00022786"/>
    </source>
</evidence>
<dbReference type="SUPFAM" id="SSF57850">
    <property type="entry name" value="RING/U-box"/>
    <property type="match status" value="1"/>
</dbReference>
<comment type="similarity">
    <text evidence="11">Belongs to the RING-type zinc finger family. ATL subfamily.</text>
</comment>
<dbReference type="InterPro" id="IPR013083">
    <property type="entry name" value="Znf_RING/FYVE/PHD"/>
</dbReference>
<reference evidence="16 17" key="1">
    <citation type="submission" date="2025-04" db="UniProtKB">
        <authorList>
            <consortium name="RefSeq"/>
        </authorList>
    </citation>
    <scope>IDENTIFICATION</scope>
</reference>
<dbReference type="PANTHER" id="PTHR45768">
    <property type="entry name" value="E3 UBIQUITIN-PROTEIN LIGASE RNF13-LIKE"/>
    <property type="match status" value="1"/>
</dbReference>
<evidence type="ECO:0000256" key="9">
    <source>
        <dbReference type="ARBA" id="ARBA00022989"/>
    </source>
</evidence>
<evidence type="ECO:0000256" key="6">
    <source>
        <dbReference type="ARBA" id="ARBA00022771"/>
    </source>
</evidence>
<keyword evidence="7" id="KW-0833">Ubl conjugation pathway</keyword>
<evidence type="ECO:0000256" key="5">
    <source>
        <dbReference type="ARBA" id="ARBA00022723"/>
    </source>
</evidence>
<keyword evidence="3" id="KW-0808">Transferase</keyword>
<dbReference type="PaxDb" id="4097-A0A1S3Y6W5"/>
<dbReference type="GO" id="GO:0016020">
    <property type="term" value="C:membrane"/>
    <property type="evidence" value="ECO:0007669"/>
    <property type="project" value="UniProtKB-SubCell"/>
</dbReference>
<dbReference type="PROSITE" id="PS50089">
    <property type="entry name" value="ZF_RING_2"/>
    <property type="match status" value="1"/>
</dbReference>
<dbReference type="Gene3D" id="3.30.40.10">
    <property type="entry name" value="Zinc/RING finger domain, C3HC4 (zinc finger)"/>
    <property type="match status" value="1"/>
</dbReference>
<dbReference type="OMA" id="NDERCPK"/>